<dbReference type="KEGG" id="slp:Slip_1110"/>
<evidence type="ECO:0000313" key="4">
    <source>
        <dbReference type="Proteomes" id="UP000000378"/>
    </source>
</evidence>
<protein>
    <submittedName>
        <fullName evidence="3">Peptidase M24</fullName>
    </submittedName>
</protein>
<organism evidence="3 4">
    <name type="scientific">Syntrophothermus lipocalidus (strain DSM 12680 / TGB-C1)</name>
    <dbReference type="NCBI Taxonomy" id="643648"/>
    <lineage>
        <taxon>Bacteria</taxon>
        <taxon>Bacillati</taxon>
        <taxon>Bacillota</taxon>
        <taxon>Clostridia</taxon>
        <taxon>Eubacteriales</taxon>
        <taxon>Syntrophomonadaceae</taxon>
        <taxon>Syntrophothermus</taxon>
    </lineage>
</organism>
<accession>D7CMF2</accession>
<dbReference type="CDD" id="cd01066">
    <property type="entry name" value="APP_MetAP"/>
    <property type="match status" value="1"/>
</dbReference>
<dbReference type="HOGENOM" id="CLU_017266_10_0_9"/>
<dbReference type="OrthoDB" id="9806388at2"/>
<keyword evidence="4" id="KW-1185">Reference proteome</keyword>
<sequence length="395" mass="44208">MNFVPKTEIESRINKFQRQMKKSEMDGALLVLNADVFYFTGTVQNSVLWVPSEGEPVFMVRRSVERGRRESPLAHIVPIKSPRDVPEVLSRFGYTQSGRIGLELDVLPVNTFFFYQKLFPDTKFVDVTPMVKDIRAIKSAYEIEYLREACRTVDNAFREIPMLLHEGMTELELASQFEAVLRRNGHHGYNVMRAFNQGPSIGVTCAGESGGTPSYMDGPLGGPGPTPAFPHGAGWRTIKRNEPIIIDYACTVNGYTVDQTRVFCIGELPDYMVKAFEDAVLIQEEILKLIKPGTPCEEPYLLALELAEKMGYKDSFMGRPGDQVRFIGHGVGLELDENPVFAKGIKTPIMPGMTFALEPKFVFAEGAVGTENTFLMTENGPERLTITPEVITYLK</sequence>
<dbReference type="EMBL" id="CP002048">
    <property type="protein sequence ID" value="ADI01887.1"/>
    <property type="molecule type" value="Genomic_DNA"/>
</dbReference>
<reference evidence="4" key="1">
    <citation type="journal article" date="2010" name="Stand. Genomic Sci.">
        <title>Complete genome sequence of Syntrophothermus lipocalidus type strain (TGB-C1T).</title>
        <authorList>
            <consortium name="US DOE Joint Genome Institute (JGI-PGF)"/>
            <person name="Djao O."/>
            <person name="Zhang X."/>
            <person name="Lucas S."/>
            <person name="Lapidus A."/>
            <person name="Glavina Del Rio T."/>
            <person name="Nolan M."/>
            <person name="Tice H."/>
            <person name="Cheng J."/>
            <person name="Han C."/>
            <person name="Tapia R."/>
            <person name="Goodwin L."/>
            <person name="Pitluck S."/>
            <person name="Liolios K."/>
            <person name="Ivanova N."/>
            <person name="Mavromatis K."/>
            <person name="Mikhailova N."/>
            <person name="Ovchinnikova G."/>
            <person name="Pati A."/>
            <person name="Brambilla E."/>
            <person name="Chen A."/>
            <person name="Palaniappan K."/>
            <person name="Land M."/>
            <person name="Hauser L."/>
            <person name="Chang Y."/>
            <person name="Jeffries C."/>
            <person name="Rohde M."/>
            <person name="Sikorski J."/>
            <person name="Spring S."/>
            <person name="Goker M."/>
            <person name="Detter J."/>
            <person name="Woyke T."/>
            <person name="Bristow J."/>
            <person name="Eisen J."/>
            <person name="Markowitz V."/>
            <person name="Hugenholtz P."/>
            <person name="Kyrpides N."/>
            <person name="Klenk H."/>
        </authorList>
    </citation>
    <scope>NUCLEOTIDE SEQUENCE [LARGE SCALE GENOMIC DNA]</scope>
    <source>
        <strain evidence="4">DSM 12680 / TGB-C1</strain>
    </source>
</reference>
<proteinExistence type="predicted"/>
<reference evidence="3 4" key="2">
    <citation type="journal article" date="2010" name="Stand. Genomic Sci.">
        <title>Complete genome sequence of Syntrophothermus lipocalidus type strain (TGB-C1).</title>
        <authorList>
            <person name="Djao O.D."/>
            <person name="Zhang X."/>
            <person name="Lucas S."/>
            <person name="Lapidus A."/>
            <person name="Del Rio T.G."/>
            <person name="Nolan M."/>
            <person name="Tice H."/>
            <person name="Cheng J.F."/>
            <person name="Han C."/>
            <person name="Tapia R."/>
            <person name="Goodwin L."/>
            <person name="Pitluck S."/>
            <person name="Liolios K."/>
            <person name="Ivanova N."/>
            <person name="Mavromatis K."/>
            <person name="Mikhailova N."/>
            <person name="Ovchinnikova G."/>
            <person name="Pati A."/>
            <person name="Brambilla E."/>
            <person name="Chen A."/>
            <person name="Palaniappan K."/>
            <person name="Land M."/>
            <person name="Hauser L."/>
            <person name="Chang Y.J."/>
            <person name="Jeffries C.D."/>
            <person name="Rohde M."/>
            <person name="Sikorski J."/>
            <person name="Spring S."/>
            <person name="Goker M."/>
            <person name="Detter J.C."/>
            <person name="Woyke T."/>
            <person name="Bristow J."/>
            <person name="Eisen J.A."/>
            <person name="Markowitz V."/>
            <person name="Hugenholtz P."/>
            <person name="Kyrpides N.C."/>
            <person name="Klenk H.P."/>
        </authorList>
    </citation>
    <scope>NUCLEOTIDE SEQUENCE [LARGE SCALE GENOMIC DNA]</scope>
    <source>
        <strain evidence="4">DSM 12680 / TGB-C1</strain>
    </source>
</reference>
<evidence type="ECO:0000259" key="1">
    <source>
        <dbReference type="Pfam" id="PF00557"/>
    </source>
</evidence>
<dbReference type="Pfam" id="PF01321">
    <property type="entry name" value="Creatinase_N"/>
    <property type="match status" value="1"/>
</dbReference>
<dbReference type="PANTHER" id="PTHR46112:SF2">
    <property type="entry name" value="XAA-PRO AMINOPEPTIDASE P-RELATED"/>
    <property type="match status" value="1"/>
</dbReference>
<dbReference type="AlphaFoldDB" id="D7CMF2"/>
<gene>
    <name evidence="3" type="ordered locus">Slip_1110</name>
</gene>
<dbReference type="InterPro" id="IPR000587">
    <property type="entry name" value="Creatinase_N"/>
</dbReference>
<dbReference type="PANTHER" id="PTHR46112">
    <property type="entry name" value="AMINOPEPTIDASE"/>
    <property type="match status" value="1"/>
</dbReference>
<dbReference type="InterPro" id="IPR050659">
    <property type="entry name" value="Peptidase_M24B"/>
</dbReference>
<dbReference type="Gene3D" id="3.90.230.10">
    <property type="entry name" value="Creatinase/methionine aminopeptidase superfamily"/>
    <property type="match status" value="1"/>
</dbReference>
<dbReference type="Gene3D" id="3.40.350.10">
    <property type="entry name" value="Creatinase/prolidase N-terminal domain"/>
    <property type="match status" value="1"/>
</dbReference>
<dbReference type="InterPro" id="IPR036005">
    <property type="entry name" value="Creatinase/aminopeptidase-like"/>
</dbReference>
<name>D7CMF2_SYNLT</name>
<dbReference type="RefSeq" id="WP_013175289.1">
    <property type="nucleotide sequence ID" value="NC_014220.1"/>
</dbReference>
<dbReference type="SUPFAM" id="SSF53092">
    <property type="entry name" value="Creatinase/prolidase N-terminal domain"/>
    <property type="match status" value="1"/>
</dbReference>
<dbReference type="Pfam" id="PF00557">
    <property type="entry name" value="Peptidase_M24"/>
    <property type="match status" value="1"/>
</dbReference>
<dbReference type="eggNOG" id="COG0006">
    <property type="taxonomic scope" value="Bacteria"/>
</dbReference>
<dbReference type="SUPFAM" id="SSF55920">
    <property type="entry name" value="Creatinase/aminopeptidase"/>
    <property type="match status" value="1"/>
</dbReference>
<feature type="domain" description="Peptidase M24" evidence="1">
    <location>
        <begin position="144"/>
        <end position="378"/>
    </location>
</feature>
<evidence type="ECO:0000259" key="2">
    <source>
        <dbReference type="Pfam" id="PF01321"/>
    </source>
</evidence>
<dbReference type="InterPro" id="IPR000994">
    <property type="entry name" value="Pept_M24"/>
</dbReference>
<dbReference type="Proteomes" id="UP000000378">
    <property type="component" value="Chromosome"/>
</dbReference>
<dbReference type="STRING" id="643648.Slip_1110"/>
<feature type="domain" description="Creatinase N-terminal" evidence="2">
    <location>
        <begin position="12"/>
        <end position="137"/>
    </location>
</feature>
<dbReference type="InterPro" id="IPR029149">
    <property type="entry name" value="Creatin/AminoP/Spt16_N"/>
</dbReference>
<evidence type="ECO:0000313" key="3">
    <source>
        <dbReference type="EMBL" id="ADI01887.1"/>
    </source>
</evidence>